<name>A0A9J7HCW5_BRAFL</name>
<keyword evidence="2" id="KW-1185">Reference proteome</keyword>
<evidence type="ECO:0000313" key="3">
    <source>
        <dbReference type="RefSeq" id="XP_035657401.1"/>
    </source>
</evidence>
<feature type="region of interest" description="Disordered" evidence="1">
    <location>
        <begin position="77"/>
        <end position="102"/>
    </location>
</feature>
<reference evidence="2" key="1">
    <citation type="journal article" date="2020" name="Nat. Ecol. Evol.">
        <title>Deeply conserved synteny resolves early events in vertebrate evolution.</title>
        <authorList>
            <person name="Simakov O."/>
            <person name="Marletaz F."/>
            <person name="Yue J.X."/>
            <person name="O'Connell B."/>
            <person name="Jenkins J."/>
            <person name="Brandt A."/>
            <person name="Calef R."/>
            <person name="Tung C.H."/>
            <person name="Huang T.K."/>
            <person name="Schmutz J."/>
            <person name="Satoh N."/>
            <person name="Yu J.K."/>
            <person name="Putnam N.H."/>
            <person name="Green R.E."/>
            <person name="Rokhsar D.S."/>
        </authorList>
    </citation>
    <scope>NUCLEOTIDE SEQUENCE [LARGE SCALE GENOMIC DNA]</scope>
    <source>
        <strain evidence="2">S238N-H82</strain>
    </source>
</reference>
<gene>
    <name evidence="3" type="primary">LOC118403072</name>
</gene>
<evidence type="ECO:0000256" key="1">
    <source>
        <dbReference type="SAM" id="MobiDB-lite"/>
    </source>
</evidence>
<organism evidence="2 3">
    <name type="scientific">Branchiostoma floridae</name>
    <name type="common">Florida lancelet</name>
    <name type="synonym">Amphioxus</name>
    <dbReference type="NCBI Taxonomy" id="7739"/>
    <lineage>
        <taxon>Eukaryota</taxon>
        <taxon>Metazoa</taxon>
        <taxon>Chordata</taxon>
        <taxon>Cephalochordata</taxon>
        <taxon>Leptocardii</taxon>
        <taxon>Amphioxiformes</taxon>
        <taxon>Branchiostomatidae</taxon>
        <taxon>Branchiostoma</taxon>
    </lineage>
</organism>
<dbReference type="GeneID" id="118403072"/>
<sequence>MMGTVAEGDDEISILEAGARLENDTQPLLMDQSMCNNGEEDSDGLQNASYFALKKAFAALKVRLREVEHENERLHRQVKQLESGSGDFSGSGAPRPELMPSINKAYEAYKEK</sequence>
<dbReference type="KEGG" id="bfo:118403072"/>
<proteinExistence type="predicted"/>
<accession>A0A9J7HCW5</accession>
<dbReference type="Proteomes" id="UP000001554">
    <property type="component" value="Chromosome 16"/>
</dbReference>
<protein>
    <submittedName>
        <fullName evidence="3">Uncharacterized protein LOC118403072</fullName>
    </submittedName>
</protein>
<evidence type="ECO:0000313" key="2">
    <source>
        <dbReference type="Proteomes" id="UP000001554"/>
    </source>
</evidence>
<reference evidence="3" key="2">
    <citation type="submission" date="2025-08" db="UniProtKB">
        <authorList>
            <consortium name="RefSeq"/>
        </authorList>
    </citation>
    <scope>IDENTIFICATION</scope>
    <source>
        <strain evidence="3">S238N-H82</strain>
        <tissue evidence="3">Testes</tissue>
    </source>
</reference>
<dbReference type="RefSeq" id="XP_035657401.1">
    <property type="nucleotide sequence ID" value="XM_035801508.1"/>
</dbReference>
<dbReference type="AlphaFoldDB" id="A0A9J7HCW5"/>